<protein>
    <submittedName>
        <fullName evidence="2">Uncharacterized protein</fullName>
    </submittedName>
</protein>
<dbReference type="PANTHER" id="PTHR33728:SF13">
    <property type="entry name" value="CTTNBP 2 AMINO-TERMINAL-LIKE PROTEIN"/>
    <property type="match status" value="1"/>
</dbReference>
<sequence length="59" mass="6515">MTIYRRGVLVLMPGEKIPTFIALPAPTPCGREPISWPIQRSSGSPEPLASMRDYNLTSN</sequence>
<accession>A0A151TP90</accession>
<name>A0A151TP90_CAJCA</name>
<proteinExistence type="predicted"/>
<organism evidence="2 3">
    <name type="scientific">Cajanus cajan</name>
    <name type="common">Pigeon pea</name>
    <name type="synonym">Cajanus indicus</name>
    <dbReference type="NCBI Taxonomy" id="3821"/>
    <lineage>
        <taxon>Eukaryota</taxon>
        <taxon>Viridiplantae</taxon>
        <taxon>Streptophyta</taxon>
        <taxon>Embryophyta</taxon>
        <taxon>Tracheophyta</taxon>
        <taxon>Spermatophyta</taxon>
        <taxon>Magnoliopsida</taxon>
        <taxon>eudicotyledons</taxon>
        <taxon>Gunneridae</taxon>
        <taxon>Pentapetalae</taxon>
        <taxon>rosids</taxon>
        <taxon>fabids</taxon>
        <taxon>Fabales</taxon>
        <taxon>Fabaceae</taxon>
        <taxon>Papilionoideae</taxon>
        <taxon>50 kb inversion clade</taxon>
        <taxon>NPAAA clade</taxon>
        <taxon>indigoferoid/millettioid clade</taxon>
        <taxon>Phaseoleae</taxon>
        <taxon>Cajanus</taxon>
    </lineage>
</organism>
<dbReference type="AlphaFoldDB" id="A0A151TP90"/>
<reference evidence="2 3" key="1">
    <citation type="journal article" date="2012" name="Nat. Biotechnol.">
        <title>Draft genome sequence of pigeonpea (Cajanus cajan), an orphan legume crop of resource-poor farmers.</title>
        <authorList>
            <person name="Varshney R.K."/>
            <person name="Chen W."/>
            <person name="Li Y."/>
            <person name="Bharti A.K."/>
            <person name="Saxena R.K."/>
            <person name="Schlueter J.A."/>
            <person name="Donoghue M.T."/>
            <person name="Azam S."/>
            <person name="Fan G."/>
            <person name="Whaley A.M."/>
            <person name="Farmer A.D."/>
            <person name="Sheridan J."/>
            <person name="Iwata A."/>
            <person name="Tuteja R."/>
            <person name="Penmetsa R.V."/>
            <person name="Wu W."/>
            <person name="Upadhyaya H.D."/>
            <person name="Yang S.P."/>
            <person name="Shah T."/>
            <person name="Saxena K.B."/>
            <person name="Michael T."/>
            <person name="McCombie W.R."/>
            <person name="Yang B."/>
            <person name="Zhang G."/>
            <person name="Yang H."/>
            <person name="Wang J."/>
            <person name="Spillane C."/>
            <person name="Cook D.R."/>
            <person name="May G.D."/>
            <person name="Xu X."/>
            <person name="Jackson S.A."/>
        </authorList>
    </citation>
    <scope>NUCLEOTIDE SEQUENCE [LARGE SCALE GENOMIC DNA]</scope>
    <source>
        <strain evidence="3">cv. Asha</strain>
    </source>
</reference>
<feature type="region of interest" description="Disordered" evidence="1">
    <location>
        <begin position="36"/>
        <end position="59"/>
    </location>
</feature>
<evidence type="ECO:0000313" key="2">
    <source>
        <dbReference type="EMBL" id="KYP68837.1"/>
    </source>
</evidence>
<evidence type="ECO:0000256" key="1">
    <source>
        <dbReference type="SAM" id="MobiDB-lite"/>
    </source>
</evidence>
<dbReference type="PANTHER" id="PTHR33728">
    <property type="entry name" value="CTTNBP 2 AMINO-TERMINAL-LIKE PROTEIN"/>
    <property type="match status" value="1"/>
</dbReference>
<dbReference type="Proteomes" id="UP000075243">
    <property type="component" value="Chromosome 4"/>
</dbReference>
<dbReference type="Gramene" id="C.cajan_21835.t">
    <property type="protein sequence ID" value="C.cajan_21835.t.cds1"/>
    <property type="gene ID" value="C.cajan_21835"/>
</dbReference>
<gene>
    <name evidence="2" type="ORF">KK1_022483</name>
</gene>
<dbReference type="EMBL" id="CM003606">
    <property type="protein sequence ID" value="KYP68837.1"/>
    <property type="molecule type" value="Genomic_DNA"/>
</dbReference>
<keyword evidence="3" id="KW-1185">Reference proteome</keyword>
<evidence type="ECO:0000313" key="3">
    <source>
        <dbReference type="Proteomes" id="UP000075243"/>
    </source>
</evidence>